<dbReference type="Gene3D" id="3.40.395.10">
    <property type="entry name" value="Adenoviral Proteinase, Chain A"/>
    <property type="match status" value="1"/>
</dbReference>
<feature type="repeat" description="TPR" evidence="1">
    <location>
        <begin position="1598"/>
        <end position="1631"/>
    </location>
</feature>
<dbReference type="SUPFAM" id="SSF54001">
    <property type="entry name" value="Cysteine proteinases"/>
    <property type="match status" value="1"/>
</dbReference>
<dbReference type="SUPFAM" id="SSF48452">
    <property type="entry name" value="TPR-like"/>
    <property type="match status" value="5"/>
</dbReference>
<evidence type="ECO:0008006" key="5">
    <source>
        <dbReference type="Google" id="ProtNLM"/>
    </source>
</evidence>
<evidence type="ECO:0000256" key="2">
    <source>
        <dbReference type="SAM" id="Coils"/>
    </source>
</evidence>
<dbReference type="InterPro" id="IPR019734">
    <property type="entry name" value="TPR_rpt"/>
</dbReference>
<protein>
    <recommendedName>
        <fullName evidence="5">Protein-PII uridylyltransferase N-terminal domain-containing protein</fullName>
    </recommendedName>
</protein>
<dbReference type="InterPro" id="IPR038765">
    <property type="entry name" value="Papain-like_cys_pep_sf"/>
</dbReference>
<feature type="coiled-coil region" evidence="2">
    <location>
        <begin position="301"/>
        <end position="345"/>
    </location>
</feature>
<dbReference type="Pfam" id="PF13374">
    <property type="entry name" value="TPR_10"/>
    <property type="match status" value="1"/>
</dbReference>
<dbReference type="PANTHER" id="PTHR19959:SF119">
    <property type="entry name" value="FUNGAL LIPASE-LIKE DOMAIN-CONTAINING PROTEIN"/>
    <property type="match status" value="1"/>
</dbReference>
<evidence type="ECO:0000313" key="4">
    <source>
        <dbReference type="Proteomes" id="UP000031258"/>
    </source>
</evidence>
<comment type="caution">
    <text evidence="3">The sequence shown here is derived from an EMBL/GenBank/DDBJ whole genome shotgun (WGS) entry which is preliminary data.</text>
</comment>
<feature type="repeat" description="TPR" evidence="1">
    <location>
        <begin position="1141"/>
        <end position="1174"/>
    </location>
</feature>
<evidence type="ECO:0000256" key="1">
    <source>
        <dbReference type="PROSITE-ProRule" id="PRU00339"/>
    </source>
</evidence>
<feature type="repeat" description="TPR" evidence="1">
    <location>
        <begin position="1280"/>
        <end position="1313"/>
    </location>
</feature>
<feature type="repeat" description="TPR" evidence="1">
    <location>
        <begin position="1466"/>
        <end position="1499"/>
    </location>
</feature>
<feature type="coiled-coil region" evidence="2">
    <location>
        <begin position="1614"/>
        <end position="1641"/>
    </location>
</feature>
<gene>
    <name evidence="3" type="ORF">NF27_FE00030</name>
</gene>
<dbReference type="Pfam" id="PF13424">
    <property type="entry name" value="TPR_12"/>
    <property type="match status" value="4"/>
</dbReference>
<dbReference type="PANTHER" id="PTHR19959">
    <property type="entry name" value="KINESIN LIGHT CHAIN"/>
    <property type="match status" value="1"/>
</dbReference>
<name>A0A0C1MYA3_9RICK</name>
<dbReference type="OrthoDB" id="9787760at2"/>
<dbReference type="Proteomes" id="UP000031258">
    <property type="component" value="Unassembled WGS sequence"/>
</dbReference>
<feature type="coiled-coil region" evidence="2">
    <location>
        <begin position="2933"/>
        <end position="2960"/>
    </location>
</feature>
<keyword evidence="2" id="KW-0175">Coiled coil</keyword>
<dbReference type="InterPro" id="IPR011990">
    <property type="entry name" value="TPR-like_helical_dom_sf"/>
</dbReference>
<dbReference type="Gene3D" id="1.25.40.10">
    <property type="entry name" value="Tetratricopeptide repeat domain"/>
    <property type="match status" value="6"/>
</dbReference>
<dbReference type="EMBL" id="JSWE01000130">
    <property type="protein sequence ID" value="KIE04896.1"/>
    <property type="molecule type" value="Genomic_DNA"/>
</dbReference>
<organism evidence="3 4">
    <name type="scientific">Candidatus Jidaibacter acanthamoebae</name>
    <dbReference type="NCBI Taxonomy" id="86105"/>
    <lineage>
        <taxon>Bacteria</taxon>
        <taxon>Pseudomonadati</taxon>
        <taxon>Pseudomonadota</taxon>
        <taxon>Alphaproteobacteria</taxon>
        <taxon>Rickettsiales</taxon>
        <taxon>Candidatus Midichloriaceae</taxon>
        <taxon>Candidatus Jidaibacter</taxon>
    </lineage>
</organism>
<dbReference type="PROSITE" id="PS50005">
    <property type="entry name" value="TPR"/>
    <property type="match status" value="7"/>
</dbReference>
<dbReference type="SMART" id="SM00028">
    <property type="entry name" value="TPR"/>
    <property type="match status" value="18"/>
</dbReference>
<feature type="repeat" description="TPR" evidence="1">
    <location>
        <begin position="1509"/>
        <end position="1542"/>
    </location>
</feature>
<keyword evidence="4" id="KW-1185">Reference proteome</keyword>
<reference evidence="3 4" key="1">
    <citation type="submission" date="2014-11" db="EMBL/GenBank/DDBJ databases">
        <title>A Rickettsiales Symbiont of Amoebae With Ancient Features.</title>
        <authorList>
            <person name="Schulz F."/>
            <person name="Martijn J."/>
            <person name="Wascher F."/>
            <person name="Kostanjsek R."/>
            <person name="Ettema T.J."/>
            <person name="Horn M."/>
        </authorList>
    </citation>
    <scope>NUCLEOTIDE SEQUENCE [LARGE SCALE GENOMIC DNA]</scope>
    <source>
        <strain evidence="3 4">UWC36</strain>
    </source>
</reference>
<keyword evidence="1" id="KW-0802">TPR repeat</keyword>
<dbReference type="STRING" id="86105.NF27_FE00030"/>
<sequence>MRASSSLNTSNSSLLDISNEASINTQIHKIATSLFMGEHCGELREYIESVDIEEAYNKKWDGILFNNIKRAVEEYNKEGGILSRYEGEELVEEAYNFVTQRLKQERFEVTARTQKLCKDLIEWEAQYQRMKEGAVESLGEDFKEDDEYNKNTGEKLRDLSAAGDDRNLIGHGEDRKYWYSVTDGFRLLVAIRNSMLHPFDIEGKEEERYTTHRENEEGIFIADPYHSDNFNQYLRDDIARITGSHEIEEYNNDRWQSMPRVIVLPILYGLHWRCVRIEIDYKSKESSILYDDPYGVGHFPKQEMEKLLEVIKEQIRFLIRTELENKGVEAGAEEIEVKVKEYEKNIDQQGSYENSYDCGVIVFSNIRDYSRGEIRNEVYAEASGEEVNIYSLSPITRNKHEEGVIAIRARHIRECSKVTGIELNNDRLEEIEESIRQGNKNKAESLRGNESNIGKKISELPAECIEMIFSVLEQKRALGKGERGEYTEEELEKCCRLLFEKAEEEISLDLIEKYIVREEGKKNEKIDYHTRSIIGENNYQGIKLKELRVEEQTFAAKLKELVYEYTINPISEAAINLIKVYRKLGDLYIDIGRISSKAEDYTDAAVFYHYVLSMVERIEEEQEDTTNQELENYKVQSFEQLAIIWGKLSELVFISIEETTPNQSKLVEQESRDNRAFLKQLREEAEQKVKEIDEGSLKKEEAESAYKSEEYFINESRELFEYLAEQVKGFIARIFKECEEVIDEPPCEYSVIGLGSLALNQFTPYSDLEFAILTENEEYKHNSDPKVQNYFKNLSHLVHFKVICLGETIIPTSKYKINLESFVCRGFNFDLGGKTPLGRIEKDKHYQLIQTPEKMARYLDEKYSHIDKNLPYILEASCFIYGEKELFANFRKKVTKFLNIKNENGIPNYEVRTLKRLKDGVEEFKYSAEHNALQKVHFEGDIHAFKPQLHAMEEEGKLFNVKQEIYRLPDRFIYGLALYFGIEPVSIWDAINKLHENKVIGTTEKGKDAPHYLKYAASFAVMLRLRTYLANKGQFEFMYPSKVLNNLEESLEETKKYFSLPEKELTDKGGLFKYYYSIIPFYNVFKDFCYNSSKSSKDYFNIHNFYDESYENKGLIYKRIIQYSKALECFKKWKEKEPKNNVPYRYIGTLYLMLGDYKSAEDYFKRSLYLLKNKCVFISHIINSLENLAVVCFVASKYNEANQYYNEIFKILNLKIANNPEKVYLQLKKYLIPDNEIADFFFNYGIFLTRIANFSQAELFLKKSLNLKIKLNSDSHLNLANIYNSLGTFYGERGKIIKEHKYYEKALEIRKKSYGEQHNPYLATSYFNLSVTYQKLSLFKKAERYRKIAEVNIQSVYNHRIQTIGESTFDKNDTLHPDSILAKKNKGSFALDQGDYHTAENLLRECLEEYKKIYNNIPHYNTSECLNDLGVTLMKLNKLKEARQCHKQALKMRSIIYGNQDHPLIASSYWNIGATFFSLEIYKRAEKLYKKALNMRNRVFKDHLHPDTATLLNDLGLVYIKCKKYDKALDLFTQALSIQTKVFNNVNYPKPYEMGRTHFNIAACYFYKEQYKDALIKSKLALRIFNSIEQEYCFSEKSKTLKNIGYCYFIEGKFEDAISNYNLAIRNYENAERKKKRGENSQKYNLSEKAESQFYMAQCYLIKGIHNKTYNKESLNFATKAYKDCLEFYGYHIVNANTYFALAGLALTYFSLGEKSEAIKYYNIFSSINEKLKGSQYFPLGTYRNNIEESLYKDIWYGINNSLNREWDNLKLASKEKSIGGVVGTNISHMREYGETSGVKINIEKKEIIVDDLTYFNEKETLIKIEGIIEELIKLYEVGDIAERLEKVKEGLKLCNRGINIGKYYEQEYELFLKLGDIYSRGEDRLDYPKAVGIYQYILNIIYRLPDKLNKEELRKVIENKIGLVEEKFIRQARKDKILPEGYSGEGSLKKIRDYKSKLEGHREWIGGELKKVEDLGIKERGEELDEEGLEKRAGEVERIYQEIREYFIGGDGLIKQLLNDCIDELGGLPKIKNSKTGEDREVGYAIFGMGSMALGTMTPWSDMEWGILIEEGLGKKEEEKVKEYFRNLAVLMYIKVTNFGESLLTVFGVKELNNFKLSDGNDKEHNWFYDSISRRGFSFDGSQWHACKSPLGRERGYNKYTIEDEIKRIVPCKPFELIGTINELMRFQVDEVWYNDDPHLVQALWYTILIAGSKKLLNQYQQKLSNIKTIKPRSFQLLKEDCKNFDPHEIVFNIKQEGEILNIKKEIYRFFDRMIAELGTCLGERRVTIWKIIQSVATISQEGLKNLKLALSIANELRVRTYEKNKGQRENVSYLREYAPQVSHSTNLKLEEEIFYLKDFSIVYRYYYTALPLSYIIKEESNIRSLRLRLSQEQLFSNHPIIKGSIHYKFLKYYEVINELKNTIINEPNIHLKLALAYREVGMNKEALEEIEEISRECNNIDKYIILFNKAQILSAFKTKENYVKACQLYKDSLNEIDRNNFIKQAIVLNELGIIYLNLKKEEKAYNNFFKSLSLNFRTRNEDVIQTASILSNISLILDREKNYEEALQYIQKSLEIAYKIYHGDHKQIAGILDNKSETLANLSRYGEELSCAEEALNMRLRLYKGDHPEIAASYNNIGSILAKQEKFKEALNNYIISFNIRLRLYKGDHSDIIDTKNNILMTLGGLRKYKETQEAYYYISQVVEMLQNLNISDQREFQVFKINLVKFTICLANKVMLSGSSDQALALYLSIFPELNDIEPYSLIQEIRNYAQESWQAGNLNLAISCYEVLSERLIPQERRIKHNLACMYHVKSIRFKEINNIEKYEEYLGKVGRTFELALSMESAELINGNLYTEYAMFLVKYHDINNQEEYTKIQELLNKAIELQNDGSSLGYNQLEKITTVEPLQELLNKRDSITVAPHILAYYLLVKVHIMHGKKEEAEEKLEELEGIMLSFKGASNLSSQQQEEKVLALYLTAYACKEMGYDNRAKELFKKIEKLSHCKQELQIS</sequence>
<feature type="repeat" description="TPR" evidence="1">
    <location>
        <begin position="1107"/>
        <end position="1140"/>
    </location>
</feature>
<feature type="repeat" description="TPR" evidence="1">
    <location>
        <begin position="2507"/>
        <end position="2540"/>
    </location>
</feature>
<dbReference type="RefSeq" id="WP_039457434.1">
    <property type="nucleotide sequence ID" value="NZ_JSWE01000130.1"/>
</dbReference>
<proteinExistence type="predicted"/>
<accession>A0A0C1MYA3</accession>
<feature type="coiled-coil region" evidence="2">
    <location>
        <begin position="668"/>
        <end position="698"/>
    </location>
</feature>
<evidence type="ECO:0000313" key="3">
    <source>
        <dbReference type="EMBL" id="KIE04896.1"/>
    </source>
</evidence>